<dbReference type="InterPro" id="IPR016288">
    <property type="entry name" value="Beta_cellobiohydrolase"/>
</dbReference>
<evidence type="ECO:0000256" key="7">
    <source>
        <dbReference type="ARBA" id="ARBA00023326"/>
    </source>
</evidence>
<feature type="signal peptide" evidence="11">
    <location>
        <begin position="1"/>
        <end position="28"/>
    </location>
</feature>
<accession>D3Q463</accession>
<feature type="chain" id="PRO_5005126350" description="Glucanase" evidence="11">
    <location>
        <begin position="29"/>
        <end position="326"/>
    </location>
</feature>
<keyword evidence="4" id="KW-1015">Disulfide bond</keyword>
<keyword evidence="13" id="KW-1185">Reference proteome</keyword>
<dbReference type="KEGG" id="sna:Snas_6330"/>
<dbReference type="PIRSF" id="PIRSF001100">
    <property type="entry name" value="Beta_cellobiohydrolase"/>
    <property type="match status" value="1"/>
</dbReference>
<evidence type="ECO:0000256" key="10">
    <source>
        <dbReference type="PROSITE-ProRule" id="PRU10057"/>
    </source>
</evidence>
<evidence type="ECO:0000313" key="12">
    <source>
        <dbReference type="EMBL" id="ADD45948.1"/>
    </source>
</evidence>
<keyword evidence="1 11" id="KW-0732">Signal</keyword>
<feature type="active site" description="Proton donor" evidence="8 10">
    <location>
        <position position="149"/>
    </location>
</feature>
<gene>
    <name evidence="12" type="ordered locus">Snas_6330</name>
</gene>
<dbReference type="Gene3D" id="3.20.20.40">
    <property type="entry name" value="1, 4-beta cellobiohydrolase"/>
    <property type="match status" value="1"/>
</dbReference>
<evidence type="ECO:0000256" key="4">
    <source>
        <dbReference type="ARBA" id="ARBA00023157"/>
    </source>
</evidence>
<dbReference type="Pfam" id="PF01341">
    <property type="entry name" value="Glyco_hydro_6"/>
    <property type="match status" value="1"/>
</dbReference>
<evidence type="ECO:0000256" key="6">
    <source>
        <dbReference type="ARBA" id="ARBA00023295"/>
    </source>
</evidence>
<dbReference type="STRING" id="446470.Snas_6330"/>
<dbReference type="PRINTS" id="PR00733">
    <property type="entry name" value="GLHYDRLASE6"/>
</dbReference>
<evidence type="ECO:0000313" key="13">
    <source>
        <dbReference type="Proteomes" id="UP000000844"/>
    </source>
</evidence>
<evidence type="ECO:0000256" key="3">
    <source>
        <dbReference type="ARBA" id="ARBA00023001"/>
    </source>
</evidence>
<reference evidence="12 13" key="1">
    <citation type="journal article" date="2009" name="Stand. Genomic Sci.">
        <title>Complete genome sequence of Stackebrandtia nassauensis type strain (LLR-40K-21).</title>
        <authorList>
            <person name="Munk C."/>
            <person name="Lapidus A."/>
            <person name="Copeland A."/>
            <person name="Jando M."/>
            <person name="Mayilraj S."/>
            <person name="Glavina Del Rio T."/>
            <person name="Nolan M."/>
            <person name="Chen F."/>
            <person name="Lucas S."/>
            <person name="Tice H."/>
            <person name="Cheng J.F."/>
            <person name="Han C."/>
            <person name="Detter J.C."/>
            <person name="Bruce D."/>
            <person name="Goodwin L."/>
            <person name="Chain P."/>
            <person name="Pitluck S."/>
            <person name="Goker M."/>
            <person name="Ovchinikova G."/>
            <person name="Pati A."/>
            <person name="Ivanova N."/>
            <person name="Mavromatis K."/>
            <person name="Chen A."/>
            <person name="Palaniappan K."/>
            <person name="Land M."/>
            <person name="Hauser L."/>
            <person name="Chang Y.J."/>
            <person name="Jeffries C.D."/>
            <person name="Bristow J."/>
            <person name="Eisen J.A."/>
            <person name="Markowitz V."/>
            <person name="Hugenholtz P."/>
            <person name="Kyrpides N.C."/>
            <person name="Klenk H.P."/>
        </authorList>
    </citation>
    <scope>NUCLEOTIDE SEQUENCE [LARGE SCALE GENOMIC DNA]</scope>
    <source>
        <strain evidence="13">DSM 44728 / CIP 108903 / NRRL B-16338 / NBRC 102104 / LLR-40K-21</strain>
    </source>
</reference>
<evidence type="ECO:0000256" key="5">
    <source>
        <dbReference type="ARBA" id="ARBA00023277"/>
    </source>
</evidence>
<protein>
    <recommendedName>
        <fullName evidence="11">Glucanase</fullName>
        <ecNumber evidence="11">3.2.1.-</ecNumber>
    </recommendedName>
</protein>
<dbReference type="InterPro" id="IPR036434">
    <property type="entry name" value="Beta_cellobiohydrolase_sf"/>
</dbReference>
<keyword evidence="3 11" id="KW-0136">Cellulose degradation</keyword>
<dbReference type="InterPro" id="IPR001524">
    <property type="entry name" value="Glyco_hydro_6_CS"/>
</dbReference>
<dbReference type="PANTHER" id="PTHR34876">
    <property type="match status" value="1"/>
</dbReference>
<organism evidence="12 13">
    <name type="scientific">Stackebrandtia nassauensis (strain DSM 44728 / CIP 108903 / NRRL B-16338 / NBRC 102104 / LLR-40K-21)</name>
    <dbReference type="NCBI Taxonomy" id="446470"/>
    <lineage>
        <taxon>Bacteria</taxon>
        <taxon>Bacillati</taxon>
        <taxon>Actinomycetota</taxon>
        <taxon>Actinomycetes</taxon>
        <taxon>Glycomycetales</taxon>
        <taxon>Glycomycetaceae</taxon>
        <taxon>Stackebrandtia</taxon>
    </lineage>
</organism>
<evidence type="ECO:0000256" key="11">
    <source>
        <dbReference type="RuleBase" id="RU361186"/>
    </source>
</evidence>
<evidence type="ECO:0000256" key="1">
    <source>
        <dbReference type="ARBA" id="ARBA00022729"/>
    </source>
</evidence>
<dbReference type="EMBL" id="CP001778">
    <property type="protein sequence ID" value="ADD45948.1"/>
    <property type="molecule type" value="Genomic_DNA"/>
</dbReference>
<comment type="similarity">
    <text evidence="11">Belongs to the glycosyl hydrolase family 6.</text>
</comment>
<keyword evidence="2 11" id="KW-0378">Hydrolase</keyword>
<feature type="binding site" evidence="9">
    <location>
        <position position="223"/>
    </location>
    <ligand>
        <name>substrate</name>
    </ligand>
</feature>
<dbReference type="Proteomes" id="UP000000844">
    <property type="component" value="Chromosome"/>
</dbReference>
<feature type="active site" description="Proton acceptor" evidence="8">
    <location>
        <position position="298"/>
    </location>
</feature>
<dbReference type="AlphaFoldDB" id="D3Q463"/>
<dbReference type="OrthoDB" id="309899at2"/>
<feature type="binding site" evidence="9">
    <location>
        <position position="292"/>
    </location>
    <ligand>
        <name>substrate</name>
    </ligand>
</feature>
<dbReference type="PROSITE" id="PS00656">
    <property type="entry name" value="GLYCOSYL_HYDROL_F6_2"/>
    <property type="match status" value="1"/>
</dbReference>
<evidence type="ECO:0000256" key="9">
    <source>
        <dbReference type="PIRSR" id="PIRSR001100-2"/>
    </source>
</evidence>
<dbReference type="CAZy" id="GH6">
    <property type="family name" value="Glycoside Hydrolase Family 6"/>
</dbReference>
<dbReference type="GO" id="GO:0030245">
    <property type="term" value="P:cellulose catabolic process"/>
    <property type="evidence" value="ECO:0007669"/>
    <property type="project" value="UniProtKB-KW"/>
</dbReference>
<dbReference type="HOGENOM" id="CLU_015488_2_1_11"/>
<dbReference type="GO" id="GO:0004553">
    <property type="term" value="F:hydrolase activity, hydrolyzing O-glycosyl compounds"/>
    <property type="evidence" value="ECO:0007669"/>
    <property type="project" value="InterPro"/>
</dbReference>
<evidence type="ECO:0000256" key="8">
    <source>
        <dbReference type="PIRSR" id="PIRSR001100-1"/>
    </source>
</evidence>
<dbReference type="SUPFAM" id="SSF51989">
    <property type="entry name" value="Glycosyl hydrolases family 6, cellulases"/>
    <property type="match status" value="1"/>
</dbReference>
<feature type="binding site" evidence="9">
    <location>
        <position position="195"/>
    </location>
    <ligand>
        <name>substrate</name>
    </ligand>
</feature>
<name>D3Q463_STANL</name>
<dbReference type="PANTHER" id="PTHR34876:SF4">
    <property type="entry name" value="1,4-BETA-D-GLUCAN CELLOBIOHYDROLASE C-RELATED"/>
    <property type="match status" value="1"/>
</dbReference>
<keyword evidence="5 11" id="KW-0119">Carbohydrate metabolism</keyword>
<evidence type="ECO:0000256" key="2">
    <source>
        <dbReference type="ARBA" id="ARBA00022801"/>
    </source>
</evidence>
<dbReference type="eggNOG" id="COG5297">
    <property type="taxonomic scope" value="Bacteria"/>
</dbReference>
<keyword evidence="6 11" id="KW-0326">Glycosidase</keyword>
<dbReference type="EC" id="3.2.1.-" evidence="11"/>
<dbReference type="RefSeq" id="WP_013021519.1">
    <property type="nucleotide sequence ID" value="NC_013947.1"/>
</dbReference>
<feature type="binding site" evidence="9">
    <location>
        <position position="77"/>
    </location>
    <ligand>
        <name>substrate</name>
    </ligand>
</feature>
<sequence>MKLKTVALAGLAAAAVALPVTLTLSAQAEDTGDPGTKAGEFYVDPDNNAATWVKENGDNPNAEKIKTSIADNVVAKWFGDWENIPVSEYVANAAEAGGAPVLVAYNMYQRDCGGQSGGGADSVEEYKTWIADFAKGVGDSDAYVILEPDALSQMVAGNCDMDVAARKELLAYGVDQFATNAPNAKVYLDAGNYSWPGDAGAIADALKDAGVEKIRGFAVNVSNHYKTDQSDEKAKQILDALGTESHYVVDTSRNGSGKTQDGEDSWCNPKGATLGETSTVGEGAQDARIWIKVPGDSDGDCGYGQGVPAGQFSEKLAMGLITGEYP</sequence>
<keyword evidence="7 11" id="KW-0624">Polysaccharide degradation</keyword>
<feature type="binding site" evidence="9">
    <location>
        <position position="266"/>
    </location>
    <ligand>
        <name>substrate</name>
    </ligand>
</feature>
<proteinExistence type="inferred from homology"/>